<keyword evidence="1" id="KW-1133">Transmembrane helix</keyword>
<evidence type="ECO:0000313" key="3">
    <source>
        <dbReference type="Proteomes" id="UP000321374"/>
    </source>
</evidence>
<evidence type="ECO:0000256" key="1">
    <source>
        <dbReference type="SAM" id="Phobius"/>
    </source>
</evidence>
<gene>
    <name evidence="2" type="ORF">E6Q51_04290</name>
</gene>
<sequence length="341" mass="38268">MNLSNEPQGRPEKIIAVFIALLGLSVPFFMDSVAHSALIDPFRLLGEYLVYLLVATLLALGISRGLKPQIRAWIMLGMSVLFLLFTLRQAHVNSVSINKAKQSATELFTLMEGTNKQILGNSSTADNQEIKQVNESPSTINQVGHSEAEDFAILMEALKPIATKFAHDGLELNNKIMNSGIEKVLEPGNLTSASGIQAGRQTIQNLRPLINSRNELLANYYQEVTSKVSEQNFTQGFKQSFEKSFFKNKPMLEHNYSELTRIGNLSLNNLEKILDLVEDHLGIITIDNGQLLFPDQTSLNQYNQYLTEVIRLSEQEEQISKMLMQKSAEHMESVKENLKKL</sequence>
<dbReference type="Proteomes" id="UP000321374">
    <property type="component" value="Unassembled WGS sequence"/>
</dbReference>
<reference evidence="2 3" key="1">
    <citation type="submission" date="2018-09" db="EMBL/GenBank/DDBJ databases">
        <title>Metagenome Assembled Genomes from an Advanced Water Purification Facility.</title>
        <authorList>
            <person name="Stamps B.W."/>
            <person name="Spear J.R."/>
        </authorList>
    </citation>
    <scope>NUCLEOTIDE SEQUENCE [LARGE SCALE GENOMIC DNA]</scope>
    <source>
        <strain evidence="2">Bin_42_2</strain>
    </source>
</reference>
<keyword evidence="1" id="KW-0812">Transmembrane</keyword>
<evidence type="ECO:0000313" key="2">
    <source>
        <dbReference type="EMBL" id="TXI37018.1"/>
    </source>
</evidence>
<keyword evidence="1" id="KW-0472">Membrane</keyword>
<feature type="transmembrane region" description="Helical" evidence="1">
    <location>
        <begin position="70"/>
        <end position="87"/>
    </location>
</feature>
<protein>
    <submittedName>
        <fullName evidence="2">Uncharacterized protein</fullName>
    </submittedName>
</protein>
<feature type="transmembrane region" description="Helical" evidence="1">
    <location>
        <begin position="12"/>
        <end position="30"/>
    </location>
</feature>
<proteinExistence type="predicted"/>
<comment type="caution">
    <text evidence="2">The sequence shown here is derived from an EMBL/GenBank/DDBJ whole genome shotgun (WGS) entry which is preliminary data.</text>
</comment>
<feature type="transmembrane region" description="Helical" evidence="1">
    <location>
        <begin position="42"/>
        <end position="63"/>
    </location>
</feature>
<accession>A0A5C7WK34</accession>
<dbReference type="AlphaFoldDB" id="A0A5C7WK34"/>
<name>A0A5C7WK34_METME</name>
<organism evidence="2 3">
    <name type="scientific">Methylophilus methylotrophus</name>
    <name type="common">Bacterium W3A1</name>
    <dbReference type="NCBI Taxonomy" id="17"/>
    <lineage>
        <taxon>Bacteria</taxon>
        <taxon>Pseudomonadati</taxon>
        <taxon>Pseudomonadota</taxon>
        <taxon>Betaproteobacteria</taxon>
        <taxon>Nitrosomonadales</taxon>
        <taxon>Methylophilaceae</taxon>
        <taxon>Methylophilus</taxon>
    </lineage>
</organism>
<dbReference type="EMBL" id="SSGG01000070">
    <property type="protein sequence ID" value="TXI37018.1"/>
    <property type="molecule type" value="Genomic_DNA"/>
</dbReference>